<dbReference type="AlphaFoldDB" id="A0A3G8QRA2"/>
<dbReference type="PANTHER" id="PTHR39087:SF2">
    <property type="entry name" value="UPF0104 MEMBRANE PROTEIN MJ1595"/>
    <property type="match status" value="1"/>
</dbReference>
<evidence type="ECO:0000256" key="4">
    <source>
        <dbReference type="ARBA" id="ARBA00022692"/>
    </source>
</evidence>
<evidence type="ECO:0000256" key="2">
    <source>
        <dbReference type="ARBA" id="ARBA00011061"/>
    </source>
</evidence>
<organism evidence="8 9">
    <name type="scientific">Haloplanus aerogenes</name>
    <dbReference type="NCBI Taxonomy" id="660522"/>
    <lineage>
        <taxon>Archaea</taxon>
        <taxon>Methanobacteriati</taxon>
        <taxon>Methanobacteriota</taxon>
        <taxon>Stenosarchaea group</taxon>
        <taxon>Halobacteria</taxon>
        <taxon>Halobacteriales</taxon>
        <taxon>Haloferacaceae</taxon>
        <taxon>Haloplanus</taxon>
    </lineage>
</organism>
<protein>
    <submittedName>
        <fullName evidence="8">UPF0104 family protein</fullName>
    </submittedName>
</protein>
<keyword evidence="4 7" id="KW-0812">Transmembrane</keyword>
<name>A0A3G8QRA2_9EURY</name>
<comment type="similarity">
    <text evidence="2">Belongs to the UPF0104 family.</text>
</comment>
<feature type="transmembrane region" description="Helical" evidence="7">
    <location>
        <begin position="262"/>
        <end position="283"/>
    </location>
</feature>
<evidence type="ECO:0000256" key="5">
    <source>
        <dbReference type="ARBA" id="ARBA00022989"/>
    </source>
</evidence>
<evidence type="ECO:0000256" key="3">
    <source>
        <dbReference type="ARBA" id="ARBA00022475"/>
    </source>
</evidence>
<feature type="transmembrane region" description="Helical" evidence="7">
    <location>
        <begin position="73"/>
        <end position="95"/>
    </location>
</feature>
<feature type="transmembrane region" description="Helical" evidence="7">
    <location>
        <begin position="347"/>
        <end position="365"/>
    </location>
</feature>
<sequence>MARRPPSPTRRGVSELRRPRVRRALPAVTDRGRHRWRTVGWTVVAVGGLVLYLRTVGVDAVAAALGRLTPTDAAVLVGLGWVPILLWGGSLHLVLRRLDAPTTLSASIGLFAASSFLNNVTPFGQAGGDPVSGALVARVEGVPFERGFAAIVSVGAANAVAVVALGVVGVGVLVGTAAVDDALLVAVGAGTVAAAVLGVVAVVAWWRRERVVDRIGGALGGVLYRVGRPIPGVESPAPDAVVARGRGFVAALERVGDSRRRLAIVLALGVAGHLAVATTLWLSLAVLNAPVSLARVLVVVPVARLAGASPTPGGTASAEALLTGLLVAVGGVETPVAAAAALLYRAAAFWIPTLGGGVVTALLVVTSGETYDSRR</sequence>
<feature type="transmembrane region" description="Helical" evidence="7">
    <location>
        <begin position="148"/>
        <end position="176"/>
    </location>
</feature>
<reference evidence="8 9" key="1">
    <citation type="submission" date="2018-07" db="EMBL/GenBank/DDBJ databases">
        <title>Genome sequences of Haloplanus aerogenes JCM 16430T.</title>
        <authorList>
            <person name="Kim Y.B."/>
            <person name="Roh S.W."/>
        </authorList>
    </citation>
    <scope>NUCLEOTIDE SEQUENCE [LARGE SCALE GENOMIC DNA]</scope>
    <source>
        <strain evidence="8 9">JCM 16430</strain>
    </source>
</reference>
<dbReference type="Proteomes" id="UP000282007">
    <property type="component" value="Chromosome"/>
</dbReference>
<gene>
    <name evidence="8" type="ORF">DU502_00895</name>
</gene>
<evidence type="ECO:0000313" key="9">
    <source>
        <dbReference type="Proteomes" id="UP000282007"/>
    </source>
</evidence>
<feature type="transmembrane region" description="Helical" evidence="7">
    <location>
        <begin position="182"/>
        <end position="206"/>
    </location>
</feature>
<dbReference type="GO" id="GO:0005886">
    <property type="term" value="C:plasma membrane"/>
    <property type="evidence" value="ECO:0007669"/>
    <property type="project" value="UniProtKB-SubCell"/>
</dbReference>
<keyword evidence="6 7" id="KW-0472">Membrane</keyword>
<dbReference type="NCBIfam" id="TIGR00374">
    <property type="entry name" value="flippase-like domain"/>
    <property type="match status" value="1"/>
</dbReference>
<dbReference type="Pfam" id="PF03706">
    <property type="entry name" value="LPG_synthase_TM"/>
    <property type="match status" value="1"/>
</dbReference>
<accession>A0A3G8QRA2</accession>
<keyword evidence="3" id="KW-1003">Cell membrane</keyword>
<evidence type="ECO:0000313" key="8">
    <source>
        <dbReference type="EMBL" id="AZH24017.1"/>
    </source>
</evidence>
<feature type="transmembrane region" description="Helical" evidence="7">
    <location>
        <begin position="36"/>
        <end position="53"/>
    </location>
</feature>
<keyword evidence="9" id="KW-1185">Reference proteome</keyword>
<dbReference type="EMBL" id="CP034145">
    <property type="protein sequence ID" value="AZH24017.1"/>
    <property type="molecule type" value="Genomic_DNA"/>
</dbReference>
<dbReference type="InterPro" id="IPR022791">
    <property type="entry name" value="L-PG_synthase/AglD"/>
</dbReference>
<dbReference type="KEGG" id="haer:DU502_00895"/>
<dbReference type="PANTHER" id="PTHR39087">
    <property type="entry name" value="UPF0104 MEMBRANE PROTEIN MJ1595"/>
    <property type="match status" value="1"/>
</dbReference>
<keyword evidence="5 7" id="KW-1133">Transmembrane helix</keyword>
<comment type="subcellular location">
    <subcellularLocation>
        <location evidence="1">Cell membrane</location>
        <topology evidence="1">Multi-pass membrane protein</topology>
    </subcellularLocation>
</comment>
<evidence type="ECO:0000256" key="6">
    <source>
        <dbReference type="ARBA" id="ARBA00023136"/>
    </source>
</evidence>
<proteinExistence type="inferred from homology"/>
<evidence type="ECO:0000256" key="7">
    <source>
        <dbReference type="SAM" id="Phobius"/>
    </source>
</evidence>
<evidence type="ECO:0000256" key="1">
    <source>
        <dbReference type="ARBA" id="ARBA00004651"/>
    </source>
</evidence>